<comment type="caution">
    <text evidence="1">The sequence shown here is derived from an EMBL/GenBank/DDBJ whole genome shotgun (WGS) entry which is preliminary data.</text>
</comment>
<sequence length="294" mass="31001">MPVVAVNAGEALPETLRHAARALPPGAPIVVMLHGYRYSPRLPAHDPHRHILSPEAGPGGVSWPAALGFTGDPAEGLAVAFGWEARGRLRAAYARAEEAGAGLGALIGDLAALAGRPVGLIGHSLGARVALQALAAAPAGSIGRIVALNAAEFQDVALAALERPAGQMAEILNVTARENDPFDFGLEMLLSAGRRRALGAGLAQPRANWVDLQIDDAATLDALADLGFPTARGRRLMSHWTPYLREGLFEVYRAALCHPWALHLGLLRHHLPTRPQPRWSGLRALPPALPGLRA</sequence>
<evidence type="ECO:0008006" key="3">
    <source>
        <dbReference type="Google" id="ProtNLM"/>
    </source>
</evidence>
<keyword evidence="2" id="KW-1185">Reference proteome</keyword>
<dbReference type="SUPFAM" id="SSF53474">
    <property type="entry name" value="alpha/beta-Hydrolases"/>
    <property type="match status" value="1"/>
</dbReference>
<reference evidence="1 2" key="1">
    <citation type="submission" date="2019-04" db="EMBL/GenBank/DDBJ databases">
        <authorList>
            <person name="Li J."/>
        </authorList>
    </citation>
    <scope>NUCLEOTIDE SEQUENCE [LARGE SCALE GENOMIC DNA]</scope>
    <source>
        <strain evidence="1 2">KCTC 42687</strain>
    </source>
</reference>
<gene>
    <name evidence="1" type="ORF">FA743_10760</name>
</gene>
<dbReference type="RefSeq" id="WP_136886110.1">
    <property type="nucleotide sequence ID" value="NZ_SUNI01000009.1"/>
</dbReference>
<accession>A0A4U0RT85</accession>
<dbReference type="InterPro" id="IPR029058">
    <property type="entry name" value="AB_hydrolase_fold"/>
</dbReference>
<evidence type="ECO:0000313" key="2">
    <source>
        <dbReference type="Proteomes" id="UP000309747"/>
    </source>
</evidence>
<dbReference type="Gene3D" id="3.40.50.1820">
    <property type="entry name" value="alpha/beta hydrolase"/>
    <property type="match status" value="1"/>
</dbReference>
<proteinExistence type="predicted"/>
<protein>
    <recommendedName>
        <fullName evidence="3">Alpha/beta hydrolase</fullName>
    </recommendedName>
</protein>
<dbReference type="Proteomes" id="UP000309747">
    <property type="component" value="Unassembled WGS sequence"/>
</dbReference>
<dbReference type="AlphaFoldDB" id="A0A4U0RT85"/>
<evidence type="ECO:0000313" key="1">
    <source>
        <dbReference type="EMBL" id="TJZ91574.1"/>
    </source>
</evidence>
<dbReference type="OrthoDB" id="7303283at2"/>
<organism evidence="1 2">
    <name type="scientific">Paracoccus gahaiensis</name>
    <dbReference type="NCBI Taxonomy" id="1706839"/>
    <lineage>
        <taxon>Bacteria</taxon>
        <taxon>Pseudomonadati</taxon>
        <taxon>Pseudomonadota</taxon>
        <taxon>Alphaproteobacteria</taxon>
        <taxon>Rhodobacterales</taxon>
        <taxon>Paracoccaceae</taxon>
        <taxon>Paracoccus</taxon>
    </lineage>
</organism>
<name>A0A4U0RT85_9RHOB</name>
<dbReference type="EMBL" id="SUNI01000009">
    <property type="protein sequence ID" value="TJZ91574.1"/>
    <property type="molecule type" value="Genomic_DNA"/>
</dbReference>